<comment type="caution">
    <text evidence="1">The sequence shown here is derived from an EMBL/GenBank/DDBJ whole genome shotgun (WGS) entry which is preliminary data.</text>
</comment>
<gene>
    <name evidence="1" type="ORF">D7V94_04335</name>
</gene>
<sequence>MHYEHFKQALENKALEMMGTSFAGPFMHRPAQGKYVAKAAHGPRGKQGENIPCQLKRSVFEAYRHMYNKPAGEIGIRKEW</sequence>
<proteinExistence type="predicted"/>
<dbReference type="EMBL" id="RAYQ01000003">
    <property type="protein sequence ID" value="RKI93210.1"/>
    <property type="molecule type" value="Genomic_DNA"/>
</dbReference>
<keyword evidence="2" id="KW-1185">Reference proteome</keyword>
<accession>A0A3A9ANT3</accession>
<organism evidence="1 2">
    <name type="scientific">Parablautia intestinalis</name>
    <dbReference type="NCBI Taxonomy" id="2320100"/>
    <lineage>
        <taxon>Bacteria</taxon>
        <taxon>Bacillati</taxon>
        <taxon>Bacillota</taxon>
        <taxon>Clostridia</taxon>
        <taxon>Lachnospirales</taxon>
        <taxon>Lachnospiraceae</taxon>
        <taxon>Parablautia</taxon>
    </lineage>
</organism>
<dbReference type="AlphaFoldDB" id="A0A3A9ANT3"/>
<reference evidence="1 2" key="1">
    <citation type="submission" date="2018-09" db="EMBL/GenBank/DDBJ databases">
        <title>Murine metabolic-syndrome-specific gut microbial biobank.</title>
        <authorList>
            <person name="Liu C."/>
        </authorList>
    </citation>
    <scope>NUCLEOTIDE SEQUENCE [LARGE SCALE GENOMIC DNA]</scope>
    <source>
        <strain evidence="1 2">0.1xD8-82</strain>
    </source>
</reference>
<dbReference type="Proteomes" id="UP000280696">
    <property type="component" value="Unassembled WGS sequence"/>
</dbReference>
<name>A0A3A9ANT3_9FIRM</name>
<evidence type="ECO:0000313" key="1">
    <source>
        <dbReference type="EMBL" id="RKI93210.1"/>
    </source>
</evidence>
<protein>
    <submittedName>
        <fullName evidence="1">Uncharacterized protein</fullName>
    </submittedName>
</protein>
<evidence type="ECO:0000313" key="2">
    <source>
        <dbReference type="Proteomes" id="UP000280696"/>
    </source>
</evidence>